<dbReference type="EMBL" id="CP001804">
    <property type="protein sequence ID" value="ACY18315.1"/>
    <property type="molecule type" value="Genomic_DNA"/>
</dbReference>
<dbReference type="GO" id="GO:0005524">
    <property type="term" value="F:ATP binding"/>
    <property type="evidence" value="ECO:0007669"/>
    <property type="project" value="UniProtKB-KW"/>
</dbReference>
<dbReference type="SUPFAM" id="SSF52540">
    <property type="entry name" value="P-loop containing nucleoside triphosphate hydrolases"/>
    <property type="match status" value="1"/>
</dbReference>
<feature type="transmembrane region" description="Helical" evidence="11">
    <location>
        <begin position="307"/>
        <end position="338"/>
    </location>
</feature>
<evidence type="ECO:0000256" key="10">
    <source>
        <dbReference type="ARBA" id="ARBA00043264"/>
    </source>
</evidence>
<dbReference type="SUPFAM" id="SSF90123">
    <property type="entry name" value="ABC transporter transmembrane region"/>
    <property type="match status" value="1"/>
</dbReference>
<dbReference type="Gene3D" id="1.20.1560.10">
    <property type="entry name" value="ABC transporter type 1, transmembrane domain"/>
    <property type="match status" value="1"/>
</dbReference>
<dbReference type="InterPro" id="IPR005074">
    <property type="entry name" value="Peptidase_C39"/>
</dbReference>
<dbReference type="InterPro" id="IPR003593">
    <property type="entry name" value="AAA+_ATPase"/>
</dbReference>
<evidence type="ECO:0000313" key="16">
    <source>
        <dbReference type="Proteomes" id="UP000001880"/>
    </source>
</evidence>
<evidence type="ECO:0000256" key="1">
    <source>
        <dbReference type="ARBA" id="ARBA00004651"/>
    </source>
</evidence>
<protein>
    <submittedName>
        <fullName evidence="15">ABC transporter related protein</fullName>
    </submittedName>
</protein>
<evidence type="ECO:0000313" key="15">
    <source>
        <dbReference type="EMBL" id="ACY18315.1"/>
    </source>
</evidence>
<dbReference type="GO" id="GO:0043213">
    <property type="term" value="P:bacteriocin transport"/>
    <property type="evidence" value="ECO:0007669"/>
    <property type="project" value="UniProtKB-KW"/>
</dbReference>
<feature type="domain" description="ABC transporter" evidence="12">
    <location>
        <begin position="497"/>
        <end position="730"/>
    </location>
</feature>
<dbReference type="PROSITE" id="PS50929">
    <property type="entry name" value="ABC_TM1F"/>
    <property type="match status" value="1"/>
</dbReference>
<dbReference type="CDD" id="cd18779">
    <property type="entry name" value="ABC_6TM_T1SS_like"/>
    <property type="match status" value="1"/>
</dbReference>
<dbReference type="GO" id="GO:0034040">
    <property type="term" value="F:ATPase-coupled lipid transmembrane transporter activity"/>
    <property type="evidence" value="ECO:0007669"/>
    <property type="project" value="TreeGrafter"/>
</dbReference>
<feature type="transmembrane region" description="Helical" evidence="11">
    <location>
        <begin position="181"/>
        <end position="206"/>
    </location>
</feature>
<evidence type="ECO:0000256" key="8">
    <source>
        <dbReference type="ARBA" id="ARBA00022989"/>
    </source>
</evidence>
<accession>D0LIF9</accession>
<keyword evidence="5" id="KW-0547">Nucleotide-binding</keyword>
<dbReference type="eggNOG" id="COG2274">
    <property type="taxonomic scope" value="Bacteria"/>
</dbReference>
<feature type="domain" description="ABC transmembrane type-1" evidence="13">
    <location>
        <begin position="194"/>
        <end position="464"/>
    </location>
</feature>
<evidence type="ECO:0000256" key="2">
    <source>
        <dbReference type="ARBA" id="ARBA00022448"/>
    </source>
</evidence>
<evidence type="ECO:0000256" key="7">
    <source>
        <dbReference type="ARBA" id="ARBA00022927"/>
    </source>
</evidence>
<evidence type="ECO:0000256" key="3">
    <source>
        <dbReference type="ARBA" id="ARBA00022475"/>
    </source>
</evidence>
<dbReference type="Gene3D" id="3.90.70.10">
    <property type="entry name" value="Cysteine proteinases"/>
    <property type="match status" value="1"/>
</dbReference>
<reference evidence="15 16" key="1">
    <citation type="journal article" date="2010" name="Stand. Genomic Sci.">
        <title>Complete genome sequence of Haliangium ochraceum type strain (SMP-2).</title>
        <authorList>
            <consortium name="US DOE Joint Genome Institute (JGI-PGF)"/>
            <person name="Ivanova N."/>
            <person name="Daum C."/>
            <person name="Lang E."/>
            <person name="Abt B."/>
            <person name="Kopitz M."/>
            <person name="Saunders E."/>
            <person name="Lapidus A."/>
            <person name="Lucas S."/>
            <person name="Glavina Del Rio T."/>
            <person name="Nolan M."/>
            <person name="Tice H."/>
            <person name="Copeland A."/>
            <person name="Cheng J.F."/>
            <person name="Chen F."/>
            <person name="Bruce D."/>
            <person name="Goodwin L."/>
            <person name="Pitluck S."/>
            <person name="Mavromatis K."/>
            <person name="Pati A."/>
            <person name="Mikhailova N."/>
            <person name="Chen A."/>
            <person name="Palaniappan K."/>
            <person name="Land M."/>
            <person name="Hauser L."/>
            <person name="Chang Y.J."/>
            <person name="Jeffries C.D."/>
            <person name="Detter J.C."/>
            <person name="Brettin T."/>
            <person name="Rohde M."/>
            <person name="Goker M."/>
            <person name="Bristow J."/>
            <person name="Markowitz V."/>
            <person name="Eisen J.A."/>
            <person name="Hugenholtz P."/>
            <person name="Kyrpides N.C."/>
            <person name="Klenk H.P."/>
        </authorList>
    </citation>
    <scope>NUCLEOTIDE SEQUENCE [LARGE SCALE GENOMIC DNA]</scope>
    <source>
        <strain evidence="16">DSM 14365 / CIP 107738 / JCM 11303 / AJ 13395 / SMP-2</strain>
    </source>
</reference>
<keyword evidence="4 11" id="KW-0812">Transmembrane</keyword>
<dbReference type="PROSITE" id="PS00211">
    <property type="entry name" value="ABC_TRANSPORTER_1"/>
    <property type="match status" value="1"/>
</dbReference>
<keyword evidence="2" id="KW-0813">Transport</keyword>
<dbReference type="InterPro" id="IPR011527">
    <property type="entry name" value="ABC1_TM_dom"/>
</dbReference>
<dbReference type="AlphaFoldDB" id="D0LIF9"/>
<name>D0LIF9_HALO1</name>
<dbReference type="RefSeq" id="WP_012830907.1">
    <property type="nucleotide sequence ID" value="NC_013440.1"/>
</dbReference>
<dbReference type="Proteomes" id="UP000001880">
    <property type="component" value="Chromosome"/>
</dbReference>
<evidence type="ECO:0000259" key="12">
    <source>
        <dbReference type="PROSITE" id="PS50893"/>
    </source>
</evidence>
<dbReference type="GO" id="GO:0008233">
    <property type="term" value="F:peptidase activity"/>
    <property type="evidence" value="ECO:0007669"/>
    <property type="project" value="InterPro"/>
</dbReference>
<evidence type="ECO:0000256" key="4">
    <source>
        <dbReference type="ARBA" id="ARBA00022692"/>
    </source>
</evidence>
<dbReference type="GO" id="GO:0015031">
    <property type="term" value="P:protein transport"/>
    <property type="evidence" value="ECO:0007669"/>
    <property type="project" value="UniProtKB-KW"/>
</dbReference>
<dbReference type="InterPro" id="IPR003439">
    <property type="entry name" value="ABC_transporter-like_ATP-bd"/>
</dbReference>
<keyword evidence="8 11" id="KW-1133">Transmembrane helix</keyword>
<dbReference type="KEGG" id="hoh:Hoch_5839"/>
<feature type="domain" description="Peptidase C39" evidence="14">
    <location>
        <begin position="33"/>
        <end position="152"/>
    </location>
</feature>
<keyword evidence="6" id="KW-0067">ATP-binding</keyword>
<evidence type="ECO:0000259" key="13">
    <source>
        <dbReference type="PROSITE" id="PS50929"/>
    </source>
</evidence>
<sequence>MANRESSTPDLSRFPALAKLRRRNRRRVPFIQQLEAADCGAACLAMVLGYHGRSARLDEVRTAVGVSRDGADALSILRAAESYGMRGRGVKADIDALPYLARASILHWGFNHFVVFERLSDRGVVLVDPAAGRRVVPMSQFRRQFTGVALELSPSSEFEVVAPDRSFVWSYLKQLMSEHQVLARVLTTSVMLRIFALAVPLLTGFIVDRVVPRSDLHLLWVIGGGLMTMLLFHFAAALIRGHLLLQLRTNLDTKMTLGFVDYLVDLPYMFFQRRAEGDLMMRVNSNAIIREMLTANTLSGLLDGALVLVYLAIIVALSPTIGGIVAVLGVIQISVFLLSRRRYRDLMAEGLEAQARSQSYLVQLLGGIETLKSMGAEHRAVEHWSDLFVDELNVSLARGRLAAWVEAVMDVLRVGSPLIILAVGAVLVLDGALSLGTMLALNALAASFLLPLSSLVQSAIQLQLLGSYVERIDDVLRTPREQVGDDAAQAPRLRGQIRLDDVSFRYRDGAPYVVRNVSLEIAPGSSVALVGRSGSGKSTLAKLLLGLYPASEGQIFYDERSLADLDLPTVRRQLGIVPQHPYIFASSIRANIALGNPRVPLWRVQLAAQRAQLKELIDSMPMSYETPVGGGGGTLSGGERQRLALARALVNEPAVLLLDEATSALDTETEAAVMRNLDKLRTTRVIIAHRLSTITNADLILVMEDGRIVEQGTHEELMAQGGQYRDLVSAQTYENQEQHAAQA</sequence>
<dbReference type="Gene3D" id="3.40.50.300">
    <property type="entry name" value="P-loop containing nucleotide triphosphate hydrolases"/>
    <property type="match status" value="1"/>
</dbReference>
<dbReference type="PANTHER" id="PTHR24221:SF654">
    <property type="entry name" value="ATP-BINDING CASSETTE SUB-FAMILY B MEMBER 6"/>
    <property type="match status" value="1"/>
</dbReference>
<dbReference type="OrthoDB" id="9772049at2"/>
<dbReference type="FunFam" id="3.40.50.300:FF:000299">
    <property type="entry name" value="ABC transporter ATP-binding protein/permease"/>
    <property type="match status" value="1"/>
</dbReference>
<keyword evidence="10" id="KW-0080">Bacteriocin transport</keyword>
<dbReference type="Pfam" id="PF03412">
    <property type="entry name" value="Peptidase_C39"/>
    <property type="match status" value="1"/>
</dbReference>
<dbReference type="InterPro" id="IPR027417">
    <property type="entry name" value="P-loop_NTPase"/>
</dbReference>
<proteinExistence type="predicted"/>
<gene>
    <name evidence="15" type="ordered locus">Hoch_5839</name>
</gene>
<dbReference type="InterPro" id="IPR036640">
    <property type="entry name" value="ABC1_TM_sf"/>
</dbReference>
<dbReference type="GO" id="GO:0016887">
    <property type="term" value="F:ATP hydrolysis activity"/>
    <property type="evidence" value="ECO:0007669"/>
    <property type="project" value="InterPro"/>
</dbReference>
<dbReference type="SMART" id="SM00382">
    <property type="entry name" value="AAA"/>
    <property type="match status" value="1"/>
</dbReference>
<keyword evidence="9 11" id="KW-0472">Membrane</keyword>
<dbReference type="GO" id="GO:0005886">
    <property type="term" value="C:plasma membrane"/>
    <property type="evidence" value="ECO:0007669"/>
    <property type="project" value="UniProtKB-SubCell"/>
</dbReference>
<dbReference type="PROSITE" id="PS50990">
    <property type="entry name" value="PEPTIDASE_C39"/>
    <property type="match status" value="1"/>
</dbReference>
<feature type="transmembrane region" description="Helical" evidence="11">
    <location>
        <begin position="418"/>
        <end position="450"/>
    </location>
</feature>
<feature type="transmembrane region" description="Helical" evidence="11">
    <location>
        <begin position="218"/>
        <end position="239"/>
    </location>
</feature>
<dbReference type="InterPro" id="IPR017871">
    <property type="entry name" value="ABC_transporter-like_CS"/>
</dbReference>
<evidence type="ECO:0000256" key="5">
    <source>
        <dbReference type="ARBA" id="ARBA00022741"/>
    </source>
</evidence>
<evidence type="ECO:0000259" key="14">
    <source>
        <dbReference type="PROSITE" id="PS50990"/>
    </source>
</evidence>
<dbReference type="Pfam" id="PF00005">
    <property type="entry name" value="ABC_tran"/>
    <property type="match status" value="1"/>
</dbReference>
<evidence type="ECO:0000256" key="11">
    <source>
        <dbReference type="SAM" id="Phobius"/>
    </source>
</evidence>
<evidence type="ECO:0000256" key="9">
    <source>
        <dbReference type="ARBA" id="ARBA00023136"/>
    </source>
</evidence>
<dbReference type="PROSITE" id="PS50893">
    <property type="entry name" value="ABC_TRANSPORTER_2"/>
    <property type="match status" value="1"/>
</dbReference>
<dbReference type="GO" id="GO:0140359">
    <property type="term" value="F:ABC-type transporter activity"/>
    <property type="evidence" value="ECO:0007669"/>
    <property type="project" value="InterPro"/>
</dbReference>
<dbReference type="PANTHER" id="PTHR24221">
    <property type="entry name" value="ATP-BINDING CASSETTE SUB-FAMILY B"/>
    <property type="match status" value="1"/>
</dbReference>
<dbReference type="STRING" id="502025.Hoch_5839"/>
<keyword evidence="7" id="KW-0653">Protein transport</keyword>
<comment type="subcellular location">
    <subcellularLocation>
        <location evidence="1">Cell membrane</location>
        <topology evidence="1">Multi-pass membrane protein</topology>
    </subcellularLocation>
</comment>
<evidence type="ECO:0000256" key="6">
    <source>
        <dbReference type="ARBA" id="ARBA00022840"/>
    </source>
</evidence>
<dbReference type="InterPro" id="IPR039421">
    <property type="entry name" value="Type_1_exporter"/>
</dbReference>
<dbReference type="HOGENOM" id="CLU_000604_84_3_7"/>
<keyword evidence="16" id="KW-1185">Reference proteome</keyword>
<keyword evidence="3" id="KW-1003">Cell membrane</keyword>
<dbReference type="GO" id="GO:0006508">
    <property type="term" value="P:proteolysis"/>
    <property type="evidence" value="ECO:0007669"/>
    <property type="project" value="InterPro"/>
</dbReference>
<dbReference type="Pfam" id="PF00664">
    <property type="entry name" value="ABC_membrane"/>
    <property type="match status" value="1"/>
</dbReference>
<dbReference type="MEROPS" id="C39.005"/>
<organism evidence="15 16">
    <name type="scientific">Haliangium ochraceum (strain DSM 14365 / JCM 11303 / SMP-2)</name>
    <dbReference type="NCBI Taxonomy" id="502025"/>
    <lineage>
        <taxon>Bacteria</taxon>
        <taxon>Pseudomonadati</taxon>
        <taxon>Myxococcota</taxon>
        <taxon>Polyangia</taxon>
        <taxon>Haliangiales</taxon>
        <taxon>Kofleriaceae</taxon>
        <taxon>Haliangium</taxon>
    </lineage>
</organism>